<dbReference type="InterPro" id="IPR005471">
    <property type="entry name" value="Tscrpt_reg_IclR_N"/>
</dbReference>
<dbReference type="GO" id="GO:0045892">
    <property type="term" value="P:negative regulation of DNA-templated transcription"/>
    <property type="evidence" value="ECO:0007669"/>
    <property type="project" value="TreeGrafter"/>
</dbReference>
<dbReference type="GO" id="GO:0003677">
    <property type="term" value="F:DNA binding"/>
    <property type="evidence" value="ECO:0007669"/>
    <property type="project" value="UniProtKB-KW"/>
</dbReference>
<organism evidence="6 7">
    <name type="scientific">Sphingobium yanoikuyae</name>
    <name type="common">Sphingomonas yanoikuyae</name>
    <dbReference type="NCBI Taxonomy" id="13690"/>
    <lineage>
        <taxon>Bacteria</taxon>
        <taxon>Pseudomonadati</taxon>
        <taxon>Pseudomonadota</taxon>
        <taxon>Alphaproteobacteria</taxon>
        <taxon>Sphingomonadales</taxon>
        <taxon>Sphingomonadaceae</taxon>
        <taxon>Sphingobium</taxon>
    </lineage>
</organism>
<dbReference type="InterPro" id="IPR050707">
    <property type="entry name" value="HTH_MetabolicPath_Reg"/>
</dbReference>
<dbReference type="SMART" id="SM00346">
    <property type="entry name" value="HTH_ICLR"/>
    <property type="match status" value="1"/>
</dbReference>
<evidence type="ECO:0000259" key="5">
    <source>
        <dbReference type="PROSITE" id="PS51078"/>
    </source>
</evidence>
<dbReference type="Gene3D" id="3.30.450.40">
    <property type="match status" value="1"/>
</dbReference>
<dbReference type="GO" id="GO:0003700">
    <property type="term" value="F:DNA-binding transcription factor activity"/>
    <property type="evidence" value="ECO:0007669"/>
    <property type="project" value="TreeGrafter"/>
</dbReference>
<dbReference type="PANTHER" id="PTHR30136:SF8">
    <property type="entry name" value="TRANSCRIPTIONAL REGULATORY PROTEIN"/>
    <property type="match status" value="1"/>
</dbReference>
<dbReference type="InterPro" id="IPR036390">
    <property type="entry name" value="WH_DNA-bd_sf"/>
</dbReference>
<dbReference type="Proteomes" id="UP000077262">
    <property type="component" value="Unassembled WGS sequence"/>
</dbReference>
<keyword evidence="1" id="KW-0805">Transcription regulation</keyword>
<dbReference type="SUPFAM" id="SSF55781">
    <property type="entry name" value="GAF domain-like"/>
    <property type="match status" value="1"/>
</dbReference>
<name>A0A177JUR8_SPHYA</name>
<protein>
    <recommendedName>
        <fullName evidence="8">IclR family transcriptional regulator</fullName>
    </recommendedName>
</protein>
<sequence length="273" mass="28802">MTKASPAEDDIEVETSEAKGGLGIQSVEIGMGVLAALAGEGGPRSLSHIGRLCDMSRTKAHRYLTSLERSGFVEREPGTGHYRLGAKSVEVGLAALAGLDFPRFGSELLPEICRDVGESVFVSVWGDRGATIVRWEDSGSPVTVNVRVGSTMPLVQSATGQIFGAFLPEDVTAPFVADELKRGLGNAGNIRTVRDAQALFARVRRSGVSLIQGSMLPSIAAVCAPVFDNSGKLVGGLTSLGLMGNFDPDPEGRTVRTVLEWAHRLSARLGARV</sequence>
<feature type="domain" description="HTH iclR-type" evidence="4">
    <location>
        <begin position="24"/>
        <end position="86"/>
    </location>
</feature>
<comment type="caution">
    <text evidence="6">The sequence shown here is derived from an EMBL/GenBank/DDBJ whole genome shotgun (WGS) entry which is preliminary data.</text>
</comment>
<evidence type="ECO:0000256" key="1">
    <source>
        <dbReference type="ARBA" id="ARBA00023015"/>
    </source>
</evidence>
<dbReference type="InterPro" id="IPR036388">
    <property type="entry name" value="WH-like_DNA-bd_sf"/>
</dbReference>
<dbReference type="AlphaFoldDB" id="A0A177JUR8"/>
<dbReference type="PROSITE" id="PS51078">
    <property type="entry name" value="ICLR_ED"/>
    <property type="match status" value="1"/>
</dbReference>
<evidence type="ECO:0000259" key="4">
    <source>
        <dbReference type="PROSITE" id="PS51077"/>
    </source>
</evidence>
<dbReference type="InterPro" id="IPR029016">
    <property type="entry name" value="GAF-like_dom_sf"/>
</dbReference>
<accession>A0A177JUR8</accession>
<dbReference type="EMBL" id="LSTR01000028">
    <property type="protein sequence ID" value="OAH44664.1"/>
    <property type="molecule type" value="Genomic_DNA"/>
</dbReference>
<dbReference type="RefSeq" id="WP_162272329.1">
    <property type="nucleotide sequence ID" value="NZ_LSTR01000028.1"/>
</dbReference>
<evidence type="ECO:0000313" key="6">
    <source>
        <dbReference type="EMBL" id="OAH44664.1"/>
    </source>
</evidence>
<reference evidence="6 7" key="1">
    <citation type="submission" date="2016-02" db="EMBL/GenBank/DDBJ databases">
        <authorList>
            <person name="Wen L."/>
            <person name="He K."/>
            <person name="Yang H."/>
        </authorList>
    </citation>
    <scope>NUCLEOTIDE SEQUENCE [LARGE SCALE GENOMIC DNA]</scope>
    <source>
        <strain evidence="6 7">CD09_2</strain>
    </source>
</reference>
<evidence type="ECO:0000313" key="7">
    <source>
        <dbReference type="Proteomes" id="UP000077262"/>
    </source>
</evidence>
<dbReference type="SUPFAM" id="SSF46785">
    <property type="entry name" value="Winged helix' DNA-binding domain"/>
    <property type="match status" value="1"/>
</dbReference>
<evidence type="ECO:0000256" key="2">
    <source>
        <dbReference type="ARBA" id="ARBA00023125"/>
    </source>
</evidence>
<keyword evidence="3" id="KW-0804">Transcription</keyword>
<dbReference type="Pfam" id="PF09339">
    <property type="entry name" value="HTH_IclR"/>
    <property type="match status" value="1"/>
</dbReference>
<proteinExistence type="predicted"/>
<dbReference type="PANTHER" id="PTHR30136">
    <property type="entry name" value="HELIX-TURN-HELIX TRANSCRIPTIONAL REGULATOR, ICLR FAMILY"/>
    <property type="match status" value="1"/>
</dbReference>
<feature type="domain" description="IclR-ED" evidence="5">
    <location>
        <begin position="87"/>
        <end position="271"/>
    </location>
</feature>
<dbReference type="Gene3D" id="1.10.10.10">
    <property type="entry name" value="Winged helix-like DNA-binding domain superfamily/Winged helix DNA-binding domain"/>
    <property type="match status" value="1"/>
</dbReference>
<evidence type="ECO:0000256" key="3">
    <source>
        <dbReference type="ARBA" id="ARBA00023163"/>
    </source>
</evidence>
<dbReference type="PROSITE" id="PS51077">
    <property type="entry name" value="HTH_ICLR"/>
    <property type="match status" value="1"/>
</dbReference>
<keyword evidence="2" id="KW-0238">DNA-binding</keyword>
<dbReference type="InterPro" id="IPR014757">
    <property type="entry name" value="Tscrpt_reg_IclR_C"/>
</dbReference>
<dbReference type="Pfam" id="PF01614">
    <property type="entry name" value="IclR_C"/>
    <property type="match status" value="1"/>
</dbReference>
<gene>
    <name evidence="6" type="ORF">AX777_20550</name>
</gene>
<evidence type="ECO:0008006" key="8">
    <source>
        <dbReference type="Google" id="ProtNLM"/>
    </source>
</evidence>